<dbReference type="PANTHER" id="PTHR11081:SF65">
    <property type="entry name" value="DNA DAMAGE-INDUCIBLE PROTEIN DIN7-RELATED"/>
    <property type="match status" value="1"/>
</dbReference>
<sequence>MGITNLLPALSSVEHKVTLCGSKHFQIKECQGNRNESNGSSGTQRRNIRIGVDISSWIAAACHSNTELIDERHFSNFGRNELTTIANADDPSSQEDLHQQQLARNFISTATKSVLRRIKSIQSCLSPDLIVVLDGGSPPIKKATVDSRKQLRANAAQQRDELVSHHNTRASGKSAGKNKNDAHGGIGNTLDARSHLSNHQKISAAKRAGATSRIIYSALVDSIFHILREKQIAFLVAPYEADGQLAIMNNQSLIDYVISEDSDLIPYGCNACLYKLKTFMTIGDESDEAYQNCRGTAILLRKQDLTAVTSTSFNLYGFTDVMITCMCIASGCDYAKSLKGIGLVSANSAVREAFETKKSPMSPLEILFGILFHKCHGKVNDDEKGSYTVSFIEALICFRHPVVFDGSACVFSNINSPDEQLMEFAPYAEIVNSHNIGHSNKRLESIVGELYPKELCSYVVQGVIDPKTWEIRNKNDDNPQRVQDCLQEWIHGKDIESGN</sequence>
<dbReference type="SUPFAM" id="SSF88723">
    <property type="entry name" value="PIN domain-like"/>
    <property type="match status" value="1"/>
</dbReference>
<dbReference type="PANTHER" id="PTHR11081">
    <property type="entry name" value="FLAP ENDONUCLEASE FAMILY MEMBER"/>
    <property type="match status" value="1"/>
</dbReference>
<dbReference type="Pfam" id="PF00867">
    <property type="entry name" value="XPG_I"/>
    <property type="match status" value="1"/>
</dbReference>
<dbReference type="PRINTS" id="PR00853">
    <property type="entry name" value="XPGRADSUPER"/>
</dbReference>
<evidence type="ECO:0000313" key="3">
    <source>
        <dbReference type="EMBL" id="CAE0457302.1"/>
    </source>
</evidence>
<dbReference type="SUPFAM" id="SSF47807">
    <property type="entry name" value="5' to 3' exonuclease, C-terminal subdomain"/>
    <property type="match status" value="1"/>
</dbReference>
<proteinExistence type="predicted"/>
<dbReference type="AlphaFoldDB" id="A0A7S3PVU5"/>
<reference evidence="3" key="1">
    <citation type="submission" date="2021-01" db="EMBL/GenBank/DDBJ databases">
        <authorList>
            <person name="Corre E."/>
            <person name="Pelletier E."/>
            <person name="Niang G."/>
            <person name="Scheremetjew M."/>
            <person name="Finn R."/>
            <person name="Kale V."/>
            <person name="Holt S."/>
            <person name="Cochrane G."/>
            <person name="Meng A."/>
            <person name="Brown T."/>
            <person name="Cohen L."/>
        </authorList>
    </citation>
    <scope>NUCLEOTIDE SEQUENCE</scope>
    <source>
        <strain evidence="3">MM31A-1</strain>
    </source>
</reference>
<feature type="domain" description="XPG-I" evidence="2">
    <location>
        <begin position="228"/>
        <end position="298"/>
    </location>
</feature>
<name>A0A7S3PVU5_9STRA</name>
<dbReference type="GO" id="GO:0017108">
    <property type="term" value="F:5'-flap endonuclease activity"/>
    <property type="evidence" value="ECO:0007669"/>
    <property type="project" value="TreeGrafter"/>
</dbReference>
<evidence type="ECO:0000256" key="1">
    <source>
        <dbReference type="SAM" id="MobiDB-lite"/>
    </source>
</evidence>
<evidence type="ECO:0000259" key="2">
    <source>
        <dbReference type="SMART" id="SM00484"/>
    </source>
</evidence>
<dbReference type="InterPro" id="IPR006084">
    <property type="entry name" value="XPG/Rad2"/>
</dbReference>
<dbReference type="Gene3D" id="3.40.50.1010">
    <property type="entry name" value="5'-nuclease"/>
    <property type="match status" value="1"/>
</dbReference>
<feature type="region of interest" description="Disordered" evidence="1">
    <location>
        <begin position="144"/>
        <end position="190"/>
    </location>
</feature>
<dbReference type="SMART" id="SM00484">
    <property type="entry name" value="XPGI"/>
    <property type="match status" value="1"/>
</dbReference>
<protein>
    <recommendedName>
        <fullName evidence="2">XPG-I domain-containing protein</fullName>
    </recommendedName>
</protein>
<dbReference type="EMBL" id="HBIO01003152">
    <property type="protein sequence ID" value="CAE0457302.1"/>
    <property type="molecule type" value="Transcribed_RNA"/>
</dbReference>
<gene>
    <name evidence="3" type="ORF">CDEB00056_LOCUS2143</name>
</gene>
<dbReference type="InterPro" id="IPR036279">
    <property type="entry name" value="5-3_exonuclease_C_sf"/>
</dbReference>
<dbReference type="InterPro" id="IPR006086">
    <property type="entry name" value="XPG-I_dom"/>
</dbReference>
<organism evidence="3">
    <name type="scientific">Chaetoceros debilis</name>
    <dbReference type="NCBI Taxonomy" id="122233"/>
    <lineage>
        <taxon>Eukaryota</taxon>
        <taxon>Sar</taxon>
        <taxon>Stramenopiles</taxon>
        <taxon>Ochrophyta</taxon>
        <taxon>Bacillariophyta</taxon>
        <taxon>Coscinodiscophyceae</taxon>
        <taxon>Chaetocerotophycidae</taxon>
        <taxon>Chaetocerotales</taxon>
        <taxon>Chaetocerotaceae</taxon>
        <taxon>Chaetoceros</taxon>
    </lineage>
</organism>
<dbReference type="Gene3D" id="1.10.150.20">
    <property type="entry name" value="5' to 3' exonuclease, C-terminal subdomain"/>
    <property type="match status" value="1"/>
</dbReference>
<dbReference type="InterPro" id="IPR029060">
    <property type="entry name" value="PIN-like_dom_sf"/>
</dbReference>
<accession>A0A7S3PVU5</accession>